<name>A0A368KLP7_9BACT</name>
<dbReference type="Proteomes" id="UP000253562">
    <property type="component" value="Unassembled WGS sequence"/>
</dbReference>
<evidence type="ECO:0000313" key="4">
    <source>
        <dbReference type="Proteomes" id="UP000253562"/>
    </source>
</evidence>
<dbReference type="AlphaFoldDB" id="A0A368KLP7"/>
<dbReference type="EMBL" id="QPEX01000044">
    <property type="protein sequence ID" value="RCS42146.1"/>
    <property type="molecule type" value="Genomic_DNA"/>
</dbReference>
<dbReference type="RefSeq" id="WP_114371421.1">
    <property type="nucleotide sequence ID" value="NZ_QPEX01000044.1"/>
</dbReference>
<feature type="compositionally biased region" description="Polar residues" evidence="1">
    <location>
        <begin position="170"/>
        <end position="187"/>
    </location>
</feature>
<comment type="caution">
    <text evidence="3">The sequence shown here is derived from an EMBL/GenBank/DDBJ whole genome shotgun (WGS) entry which is preliminary data.</text>
</comment>
<accession>A0A368KLP7</accession>
<protein>
    <submittedName>
        <fullName evidence="3">Uncharacterized protein</fullName>
    </submittedName>
</protein>
<organism evidence="3 4">
    <name type="scientific">Bremerella cremea</name>
    <dbReference type="NCBI Taxonomy" id="1031537"/>
    <lineage>
        <taxon>Bacteria</taxon>
        <taxon>Pseudomonadati</taxon>
        <taxon>Planctomycetota</taxon>
        <taxon>Planctomycetia</taxon>
        <taxon>Pirellulales</taxon>
        <taxon>Pirellulaceae</taxon>
        <taxon>Bremerella</taxon>
    </lineage>
</organism>
<proteinExistence type="predicted"/>
<evidence type="ECO:0000313" key="3">
    <source>
        <dbReference type="EMBL" id="RCS42146.1"/>
    </source>
</evidence>
<evidence type="ECO:0000256" key="2">
    <source>
        <dbReference type="SAM" id="SignalP"/>
    </source>
</evidence>
<keyword evidence="2" id="KW-0732">Signal</keyword>
<dbReference type="OrthoDB" id="286995at2"/>
<gene>
    <name evidence="3" type="ORF">DTL42_20155</name>
</gene>
<feature type="chain" id="PRO_5016959669" evidence="2">
    <location>
        <begin position="27"/>
        <end position="194"/>
    </location>
</feature>
<feature type="region of interest" description="Disordered" evidence="1">
    <location>
        <begin position="160"/>
        <end position="194"/>
    </location>
</feature>
<sequence>MKPLRFLLNAMLATLLTLVSHQEAPAEQPPQQPFVLTIRVLEQRDVGQKPVCVSAPSISAYPNRPFAFVSGGEIPSKFDDSLYLIGTRVEGVVKLRKDGQFQLEAQYTLGQQRPLPAATESEIFHNETVHFKTVLKDRESRTLQVSATRSYALKIETVSQLTPLKPDQPQPSSHELKSASSVQQYGSGQVKRRR</sequence>
<evidence type="ECO:0000256" key="1">
    <source>
        <dbReference type="SAM" id="MobiDB-lite"/>
    </source>
</evidence>
<reference evidence="3 4" key="1">
    <citation type="submission" date="2018-07" db="EMBL/GenBank/DDBJ databases">
        <title>Comparative genomes isolates from brazilian mangrove.</title>
        <authorList>
            <person name="De Araujo J.E."/>
            <person name="Taketani R.G."/>
            <person name="Silva M.C.P."/>
            <person name="Lourenco M.V."/>
            <person name="Oliveira V.M."/>
            <person name="Andreote F.D."/>
        </authorList>
    </citation>
    <scope>NUCLEOTIDE SEQUENCE [LARGE SCALE GENOMIC DNA]</scope>
    <source>
        <strain evidence="3 4">HEX PRIS-MGV</strain>
    </source>
</reference>
<feature type="signal peptide" evidence="2">
    <location>
        <begin position="1"/>
        <end position="26"/>
    </location>
</feature>